<dbReference type="eggNOG" id="ENOG503238X">
    <property type="taxonomic scope" value="Bacteria"/>
</dbReference>
<keyword evidence="2" id="KW-1185">Reference proteome</keyword>
<dbReference type="AlphaFoldDB" id="A0A086Z076"/>
<dbReference type="RefSeq" id="WP_033503412.1">
    <property type="nucleotide sequence ID" value="NZ_CP011786.1"/>
</dbReference>
<evidence type="ECO:0000313" key="2">
    <source>
        <dbReference type="Proteomes" id="UP000029015"/>
    </source>
</evidence>
<dbReference type="OrthoDB" id="3243054at2"/>
<dbReference type="Proteomes" id="UP000029015">
    <property type="component" value="Unassembled WGS sequence"/>
</dbReference>
<accession>A0A086Z076</accession>
<protein>
    <submittedName>
        <fullName evidence="1">Uncharacterized protein</fullName>
    </submittedName>
</protein>
<name>A0A086Z076_9BIFI</name>
<dbReference type="KEGG" id="bact:AB656_01745"/>
<dbReference type="EMBL" id="JGYK01000001">
    <property type="protein sequence ID" value="KFI39926.1"/>
    <property type="molecule type" value="Genomic_DNA"/>
</dbReference>
<gene>
    <name evidence="1" type="ORF">BACT_0627</name>
</gene>
<dbReference type="PATRIC" id="fig|1437605.7.peg.361"/>
<comment type="caution">
    <text evidence="1">The sequence shown here is derived from an EMBL/GenBank/DDBJ whole genome shotgun (WGS) entry which is preliminary data.</text>
</comment>
<dbReference type="STRING" id="1437605.AB656_01745"/>
<evidence type="ECO:0000313" key="1">
    <source>
        <dbReference type="EMBL" id="KFI39926.1"/>
    </source>
</evidence>
<reference evidence="1 2" key="1">
    <citation type="submission" date="2014-03" db="EMBL/GenBank/DDBJ databases">
        <title>Genomics of Bifidobacteria.</title>
        <authorList>
            <person name="Ventura M."/>
            <person name="Milani C."/>
            <person name="Lugli G.A."/>
        </authorList>
    </citation>
    <scope>NUCLEOTIDE SEQUENCE [LARGE SCALE GENOMIC DNA]</scope>
    <source>
        <strain evidence="1 2">DSM 22766</strain>
    </source>
</reference>
<proteinExistence type="predicted"/>
<organism evidence="1 2">
    <name type="scientific">Bifidobacterium actinocoloniiforme DSM 22766</name>
    <dbReference type="NCBI Taxonomy" id="1437605"/>
    <lineage>
        <taxon>Bacteria</taxon>
        <taxon>Bacillati</taxon>
        <taxon>Actinomycetota</taxon>
        <taxon>Actinomycetes</taxon>
        <taxon>Bifidobacteriales</taxon>
        <taxon>Bifidobacteriaceae</taxon>
        <taxon>Bifidobacterium</taxon>
    </lineage>
</organism>
<sequence length="82" mass="9126">MLKRIVWVGAGVVLGVIAASKAEAYVKANTPQKAREFVLGPDQEHVAERTLASLTSQFRAVKDSREAELNKRYIDRSRSQGR</sequence>